<name>A0A9P0AG91_BEMTA</name>
<feature type="compositionally biased region" description="Basic and acidic residues" evidence="8">
    <location>
        <begin position="475"/>
        <end position="495"/>
    </location>
</feature>
<dbReference type="KEGG" id="btab:109033888"/>
<dbReference type="PIRSF" id="PIRSF017300">
    <property type="entry name" value="snoRNP_Mpp10"/>
    <property type="match status" value="1"/>
</dbReference>
<keyword evidence="2 7" id="KW-0690">Ribosome biogenesis</keyword>
<protein>
    <recommendedName>
        <fullName evidence="7">U3 small nucleolar ribonucleoprotein protein MPP10</fullName>
    </recommendedName>
</protein>
<evidence type="ECO:0000256" key="5">
    <source>
        <dbReference type="ARBA" id="ARBA00023274"/>
    </source>
</evidence>
<comment type="similarity">
    <text evidence="6 7">Belongs to the MPP10 family.</text>
</comment>
<dbReference type="Proteomes" id="UP001152759">
    <property type="component" value="Chromosome 6"/>
</dbReference>
<comment type="function">
    <text evidence="7">Involved in nucleolar processing of pre-18S ribosomal RNA.</text>
</comment>
<organism evidence="9 10">
    <name type="scientific">Bemisia tabaci</name>
    <name type="common">Sweetpotato whitefly</name>
    <name type="synonym">Aleurodes tabaci</name>
    <dbReference type="NCBI Taxonomy" id="7038"/>
    <lineage>
        <taxon>Eukaryota</taxon>
        <taxon>Metazoa</taxon>
        <taxon>Ecdysozoa</taxon>
        <taxon>Arthropoda</taxon>
        <taxon>Hexapoda</taxon>
        <taxon>Insecta</taxon>
        <taxon>Pterygota</taxon>
        <taxon>Neoptera</taxon>
        <taxon>Paraneoptera</taxon>
        <taxon>Hemiptera</taxon>
        <taxon>Sternorrhyncha</taxon>
        <taxon>Aleyrodoidea</taxon>
        <taxon>Aleyrodidae</taxon>
        <taxon>Aleyrodinae</taxon>
        <taxon>Bemisia</taxon>
    </lineage>
</organism>
<feature type="compositionally biased region" description="Basic residues" evidence="8">
    <location>
        <begin position="496"/>
        <end position="509"/>
    </location>
</feature>
<dbReference type="GO" id="GO:0032040">
    <property type="term" value="C:small-subunit processome"/>
    <property type="evidence" value="ECO:0007669"/>
    <property type="project" value="TreeGrafter"/>
</dbReference>
<feature type="region of interest" description="Disordered" evidence="8">
    <location>
        <begin position="399"/>
        <end position="418"/>
    </location>
</feature>
<keyword evidence="3 7" id="KW-0698">rRNA processing</keyword>
<gene>
    <name evidence="9" type="ORF">BEMITA_LOCUS9784</name>
</gene>
<accession>A0A9P0AG91</accession>
<dbReference type="PANTHER" id="PTHR17039">
    <property type="entry name" value="U3 SMALL NUCLEOLAR RIBONUCLEOPROTEIN PROTEIN MPP10"/>
    <property type="match status" value="1"/>
</dbReference>
<reference evidence="9" key="1">
    <citation type="submission" date="2021-12" db="EMBL/GenBank/DDBJ databases">
        <authorList>
            <person name="King R."/>
        </authorList>
    </citation>
    <scope>NUCLEOTIDE SEQUENCE</scope>
</reference>
<evidence type="ECO:0000256" key="4">
    <source>
        <dbReference type="ARBA" id="ARBA00023242"/>
    </source>
</evidence>
<evidence type="ECO:0000256" key="6">
    <source>
        <dbReference type="ARBA" id="ARBA00029455"/>
    </source>
</evidence>
<comment type="subcellular location">
    <subcellularLocation>
        <location evidence="1 7">Nucleus</location>
        <location evidence="1 7">Nucleolus</location>
    </subcellularLocation>
</comment>
<feature type="compositionally biased region" description="Basic and acidic residues" evidence="8">
    <location>
        <begin position="112"/>
        <end position="128"/>
    </location>
</feature>
<feature type="compositionally biased region" description="Acidic residues" evidence="8">
    <location>
        <begin position="213"/>
        <end position="236"/>
    </location>
</feature>
<sequence>MTLSVADQIDRVSTSFQSLTEHPDRYLKAQNDIVEDVKQLVKNSYDLTKTLEENTAVENKESLPELLIEGFDTEQIWQQLELQNQPVLKSLISAISSFKARKSPLTFFPSDESEKKPLKSKVLKDHGSNKKSTSRKAQSDGEESDEDKQSDVDESDKEELNEEMEEEEINEEDLDDDELDDEELGVECYDEELETIKKKKKSISKDERKVIIEGEDSDMDEYPEEEEDEGYDDEEAARELFGKGESGSESDSTSRKRRAEEEYESDENGEPKSTFEKRQERLRRRIEKLEEDALAEKPWQMKGEISSKGRPKNSLLEEVLEYQDTSRPAPVITEETSMKLEDVIKQRIKDQVWDDVERKVKPVKGPLEFKKKLVLDQQKSKLSLAEVYEQEFVKQRDALNPETADVTEETPKEHEEISNMMSSLFRKLDALSNFHYTPKPAVPELKIINNLPAVTVEEVAPVSVSDAALLAPEEVQRKQKGDLIGKEERSTTDKKRERRKKKQLQKKKRLEKEAREKEIKSKKAVPDVF</sequence>
<evidence type="ECO:0000256" key="8">
    <source>
        <dbReference type="SAM" id="MobiDB-lite"/>
    </source>
</evidence>
<dbReference type="PANTHER" id="PTHR17039:SF0">
    <property type="entry name" value="U3 SMALL NUCLEOLAR RIBONUCLEOPROTEIN PROTEIN MPP10"/>
    <property type="match status" value="1"/>
</dbReference>
<dbReference type="GO" id="GO:0006364">
    <property type="term" value="P:rRNA processing"/>
    <property type="evidence" value="ECO:0007669"/>
    <property type="project" value="UniProtKB-KW"/>
</dbReference>
<dbReference type="GO" id="GO:0034457">
    <property type="term" value="C:Mpp10 complex"/>
    <property type="evidence" value="ECO:0007669"/>
    <property type="project" value="UniProtKB-UniRule"/>
</dbReference>
<evidence type="ECO:0000256" key="1">
    <source>
        <dbReference type="ARBA" id="ARBA00004604"/>
    </source>
</evidence>
<dbReference type="Pfam" id="PF04006">
    <property type="entry name" value="Mpp10"/>
    <property type="match status" value="1"/>
</dbReference>
<evidence type="ECO:0000256" key="3">
    <source>
        <dbReference type="ARBA" id="ARBA00022552"/>
    </source>
</evidence>
<keyword evidence="4 7" id="KW-0539">Nucleus</keyword>
<evidence type="ECO:0000256" key="7">
    <source>
        <dbReference type="PIRNR" id="PIRNR017300"/>
    </source>
</evidence>
<evidence type="ECO:0000313" key="9">
    <source>
        <dbReference type="EMBL" id="CAH0391136.1"/>
    </source>
</evidence>
<dbReference type="OrthoDB" id="445326at2759"/>
<evidence type="ECO:0000256" key="2">
    <source>
        <dbReference type="ARBA" id="ARBA00022517"/>
    </source>
</evidence>
<dbReference type="GO" id="GO:0005732">
    <property type="term" value="C:sno(s)RNA-containing ribonucleoprotein complex"/>
    <property type="evidence" value="ECO:0007669"/>
    <property type="project" value="UniProtKB-UniRule"/>
</dbReference>
<dbReference type="EMBL" id="OU963867">
    <property type="protein sequence ID" value="CAH0391136.1"/>
    <property type="molecule type" value="Genomic_DNA"/>
</dbReference>
<proteinExistence type="inferred from homology"/>
<evidence type="ECO:0000313" key="10">
    <source>
        <dbReference type="Proteomes" id="UP001152759"/>
    </source>
</evidence>
<feature type="region of interest" description="Disordered" evidence="8">
    <location>
        <begin position="475"/>
        <end position="529"/>
    </location>
</feature>
<dbReference type="AlphaFoldDB" id="A0A9P0AG91"/>
<feature type="compositionally biased region" description="Basic and acidic residues" evidence="8">
    <location>
        <begin position="269"/>
        <end position="279"/>
    </location>
</feature>
<keyword evidence="10" id="KW-1185">Reference proteome</keyword>
<feature type="compositionally biased region" description="Acidic residues" evidence="8">
    <location>
        <begin position="140"/>
        <end position="193"/>
    </location>
</feature>
<feature type="region of interest" description="Disordered" evidence="8">
    <location>
        <begin position="109"/>
        <end position="279"/>
    </location>
</feature>
<feature type="compositionally biased region" description="Basic and acidic residues" evidence="8">
    <location>
        <begin position="203"/>
        <end position="212"/>
    </location>
</feature>
<dbReference type="InterPro" id="IPR012173">
    <property type="entry name" value="Mpp10"/>
</dbReference>
<feature type="compositionally biased region" description="Basic and acidic residues" evidence="8">
    <location>
        <begin position="510"/>
        <end position="529"/>
    </location>
</feature>
<keyword evidence="5 7" id="KW-0687">Ribonucleoprotein</keyword>